<reference evidence="12" key="2">
    <citation type="submission" date="2020-04" db="EMBL/GenBank/DDBJ databases">
        <authorList>
            <consortium name="NCBI Genome Project"/>
        </authorList>
    </citation>
    <scope>NUCLEOTIDE SEQUENCE</scope>
    <source>
        <strain evidence="12">CBS 304.34</strain>
    </source>
</reference>
<evidence type="ECO:0000256" key="4">
    <source>
        <dbReference type="ARBA" id="ARBA00022777"/>
    </source>
</evidence>
<evidence type="ECO:0000313" key="11">
    <source>
        <dbReference type="Proteomes" id="UP000504636"/>
    </source>
</evidence>
<dbReference type="InterPro" id="IPR011009">
    <property type="entry name" value="Kinase-like_dom_sf"/>
</dbReference>
<reference evidence="12" key="3">
    <citation type="submission" date="2025-04" db="UniProtKB">
        <authorList>
            <consortium name="RefSeq"/>
        </authorList>
    </citation>
    <scope>IDENTIFICATION</scope>
    <source>
        <strain evidence="12">CBS 304.34</strain>
    </source>
</reference>
<keyword evidence="2" id="KW-0808">Transferase</keyword>
<feature type="binding site" evidence="7">
    <location>
        <position position="66"/>
    </location>
    <ligand>
        <name>ATP</name>
        <dbReference type="ChEBI" id="CHEBI:30616"/>
    </ligand>
</feature>
<keyword evidence="5 7" id="KW-0067">ATP-binding</keyword>
<evidence type="ECO:0000256" key="6">
    <source>
        <dbReference type="PIRSR" id="PIRSR630616-1"/>
    </source>
</evidence>
<dbReference type="OrthoDB" id="10252171at2759"/>
<evidence type="ECO:0000256" key="1">
    <source>
        <dbReference type="ARBA" id="ARBA00022527"/>
    </source>
</evidence>
<dbReference type="EMBL" id="MU003698">
    <property type="protein sequence ID" value="KAF2811423.1"/>
    <property type="molecule type" value="Genomic_DNA"/>
</dbReference>
<dbReference type="GeneID" id="54460523"/>
<dbReference type="Proteomes" id="UP000504636">
    <property type="component" value="Unplaced"/>
</dbReference>
<dbReference type="GO" id="GO:0004674">
    <property type="term" value="F:protein serine/threonine kinase activity"/>
    <property type="evidence" value="ECO:0007669"/>
    <property type="project" value="UniProtKB-KW"/>
</dbReference>
<keyword evidence="4" id="KW-0418">Kinase</keyword>
<dbReference type="Gene3D" id="1.10.510.10">
    <property type="entry name" value="Transferase(Phosphotransferase) domain 1"/>
    <property type="match status" value="1"/>
</dbReference>
<evidence type="ECO:0000313" key="10">
    <source>
        <dbReference type="EMBL" id="KAF2811423.1"/>
    </source>
</evidence>
<dbReference type="PANTHER" id="PTHR24350">
    <property type="entry name" value="SERINE/THREONINE-PROTEIN KINASE IAL-RELATED"/>
    <property type="match status" value="1"/>
</dbReference>
<keyword evidence="1" id="KW-0723">Serine/threonine-protein kinase</keyword>
<evidence type="ECO:0000256" key="8">
    <source>
        <dbReference type="PIRSR" id="PIRSR630616-3"/>
    </source>
</evidence>
<name>A0A6A6YSS3_9PEZI</name>
<evidence type="ECO:0000256" key="3">
    <source>
        <dbReference type="ARBA" id="ARBA00022741"/>
    </source>
</evidence>
<proteinExistence type="predicted"/>
<keyword evidence="3 7" id="KW-0547">Nucleotide-binding</keyword>
<evidence type="ECO:0000256" key="7">
    <source>
        <dbReference type="PIRSR" id="PIRSR630616-2"/>
    </source>
</evidence>
<accession>A0A6A6YSS3</accession>
<dbReference type="AlphaFoldDB" id="A0A6A6YSS3"/>
<protein>
    <recommendedName>
        <fullName evidence="9">Protein kinase domain-containing protein</fullName>
    </recommendedName>
</protein>
<gene>
    <name evidence="10 12" type="ORF">BDZ99DRAFT_461490</name>
</gene>
<dbReference type="Pfam" id="PF00069">
    <property type="entry name" value="Pkinase"/>
    <property type="match status" value="1"/>
</dbReference>
<dbReference type="GO" id="GO:0005524">
    <property type="term" value="F:ATP binding"/>
    <property type="evidence" value="ECO:0007669"/>
    <property type="project" value="UniProtKB-KW"/>
</dbReference>
<reference evidence="10 12" key="1">
    <citation type="journal article" date="2020" name="Stud. Mycol.">
        <title>101 Dothideomycetes genomes: a test case for predicting lifestyles and emergence of pathogens.</title>
        <authorList>
            <person name="Haridas S."/>
            <person name="Albert R."/>
            <person name="Binder M."/>
            <person name="Bloem J."/>
            <person name="Labutti K."/>
            <person name="Salamov A."/>
            <person name="Andreopoulos B."/>
            <person name="Baker S."/>
            <person name="Barry K."/>
            <person name="Bills G."/>
            <person name="Bluhm B."/>
            <person name="Cannon C."/>
            <person name="Castanera R."/>
            <person name="Culley D."/>
            <person name="Daum C."/>
            <person name="Ezra D."/>
            <person name="Gonzalez J."/>
            <person name="Henrissat B."/>
            <person name="Kuo A."/>
            <person name="Liang C."/>
            <person name="Lipzen A."/>
            <person name="Lutzoni F."/>
            <person name="Magnuson J."/>
            <person name="Mondo S."/>
            <person name="Nolan M."/>
            <person name="Ohm R."/>
            <person name="Pangilinan J."/>
            <person name="Park H.-J."/>
            <person name="Ramirez L."/>
            <person name="Alfaro M."/>
            <person name="Sun H."/>
            <person name="Tritt A."/>
            <person name="Yoshinaga Y."/>
            <person name="Zwiers L.-H."/>
            <person name="Turgeon B."/>
            <person name="Goodwin S."/>
            <person name="Spatafora J."/>
            <person name="Crous P."/>
            <person name="Grigoriev I."/>
        </authorList>
    </citation>
    <scope>NUCLEOTIDE SEQUENCE</scope>
    <source>
        <strain evidence="10 12">CBS 304.34</strain>
    </source>
</reference>
<feature type="binding site" evidence="7">
    <location>
        <begin position="49"/>
        <end position="50"/>
    </location>
    <ligand>
        <name>ATP</name>
        <dbReference type="ChEBI" id="CHEBI:30616"/>
    </ligand>
</feature>
<evidence type="ECO:0000256" key="5">
    <source>
        <dbReference type="ARBA" id="ARBA00022840"/>
    </source>
</evidence>
<feature type="active site" description="Proton acceptor" evidence="6">
    <location>
        <position position="45"/>
    </location>
</feature>
<dbReference type="SUPFAM" id="SSF56112">
    <property type="entry name" value="Protein kinase-like (PK-like)"/>
    <property type="match status" value="1"/>
</dbReference>
<organism evidence="10">
    <name type="scientific">Mytilinidion resinicola</name>
    <dbReference type="NCBI Taxonomy" id="574789"/>
    <lineage>
        <taxon>Eukaryota</taxon>
        <taxon>Fungi</taxon>
        <taxon>Dikarya</taxon>
        <taxon>Ascomycota</taxon>
        <taxon>Pezizomycotina</taxon>
        <taxon>Dothideomycetes</taxon>
        <taxon>Pleosporomycetidae</taxon>
        <taxon>Mytilinidiales</taxon>
        <taxon>Mytilinidiaceae</taxon>
        <taxon>Mytilinidion</taxon>
    </lineage>
</organism>
<feature type="cross-link" description="Glycyl lysine isopeptide (Lys-Gly) (interchain with G-Cter in SUMO2)" evidence="8">
    <location>
        <position position="47"/>
    </location>
</feature>
<evidence type="ECO:0000256" key="2">
    <source>
        <dbReference type="ARBA" id="ARBA00022679"/>
    </source>
</evidence>
<dbReference type="PROSITE" id="PS50011">
    <property type="entry name" value="PROTEIN_KINASE_DOM"/>
    <property type="match status" value="1"/>
</dbReference>
<evidence type="ECO:0000259" key="9">
    <source>
        <dbReference type="PROSITE" id="PS50011"/>
    </source>
</evidence>
<evidence type="ECO:0000313" key="12">
    <source>
        <dbReference type="RefSeq" id="XP_033578387.1"/>
    </source>
</evidence>
<keyword evidence="11" id="KW-1185">Reference proteome</keyword>
<sequence length="119" mass="13099">MAGSLNKLVPLSIFKKEQGTLLNEVAFQMLSALDYLSPRGLCHRDVKPENILHYKTNGKHTFQLADFGFANYQNQANTACGTCPQSVGPATAAMHILNDPSTTQSMKDAYWTTGCKFRA</sequence>
<dbReference type="InterPro" id="IPR000719">
    <property type="entry name" value="Prot_kinase_dom"/>
</dbReference>
<feature type="domain" description="Protein kinase" evidence="9">
    <location>
        <begin position="1"/>
        <end position="119"/>
    </location>
</feature>
<dbReference type="InterPro" id="IPR030616">
    <property type="entry name" value="Aur-like"/>
</dbReference>
<dbReference type="RefSeq" id="XP_033578387.1">
    <property type="nucleotide sequence ID" value="XM_033719630.1"/>
</dbReference>